<dbReference type="PRINTS" id="PR00069">
    <property type="entry name" value="ALDKETRDTASE"/>
</dbReference>
<keyword evidence="2" id="KW-0521">NADP</keyword>
<gene>
    <name evidence="9" type="ORF">NSCI0253_LOCUS15227</name>
</gene>
<feature type="domain" description="NADP-dependent oxidoreductase" evidence="8">
    <location>
        <begin position="33"/>
        <end position="292"/>
    </location>
</feature>
<evidence type="ECO:0000256" key="5">
    <source>
        <dbReference type="PIRSR" id="PIRSR000097-2"/>
    </source>
</evidence>
<feature type="signal peptide" evidence="7">
    <location>
        <begin position="1"/>
        <end position="16"/>
    </location>
</feature>
<organism evidence="9">
    <name type="scientific">Noctiluca scintillans</name>
    <name type="common">Sea sparkle</name>
    <name type="synonym">Red tide dinoflagellate</name>
    <dbReference type="NCBI Taxonomy" id="2966"/>
    <lineage>
        <taxon>Eukaryota</taxon>
        <taxon>Sar</taxon>
        <taxon>Alveolata</taxon>
        <taxon>Dinophyceae</taxon>
        <taxon>Noctilucales</taxon>
        <taxon>Noctilucaceae</taxon>
        <taxon>Noctiluca</taxon>
    </lineage>
</organism>
<name>A0A7S1A3U9_NOCSC</name>
<feature type="site" description="Lowers pKa of active site Tyr" evidence="6">
    <location>
        <position position="92"/>
    </location>
</feature>
<evidence type="ECO:0000313" key="9">
    <source>
        <dbReference type="EMBL" id="CAD8840879.1"/>
    </source>
</evidence>
<feature type="active site" description="Proton donor" evidence="4">
    <location>
        <position position="67"/>
    </location>
</feature>
<comment type="similarity">
    <text evidence="1">Belongs to the aldo/keto reductase family.</text>
</comment>
<dbReference type="Gene3D" id="3.20.20.100">
    <property type="entry name" value="NADP-dependent oxidoreductase domain"/>
    <property type="match status" value="1"/>
</dbReference>
<evidence type="ECO:0000256" key="4">
    <source>
        <dbReference type="PIRSR" id="PIRSR000097-1"/>
    </source>
</evidence>
<keyword evidence="3" id="KW-0560">Oxidoreductase</keyword>
<keyword evidence="7" id="KW-0732">Signal</keyword>
<dbReference type="EMBL" id="HBFQ01021774">
    <property type="protein sequence ID" value="CAD8840879.1"/>
    <property type="molecule type" value="Transcribed_RNA"/>
</dbReference>
<evidence type="ECO:0000256" key="6">
    <source>
        <dbReference type="PIRSR" id="PIRSR000097-3"/>
    </source>
</evidence>
<dbReference type="CDD" id="cd19071">
    <property type="entry name" value="AKR_AKR1-5-like"/>
    <property type="match status" value="1"/>
</dbReference>
<dbReference type="InterPro" id="IPR018170">
    <property type="entry name" value="Aldo/ket_reductase_CS"/>
</dbReference>
<dbReference type="InterPro" id="IPR036812">
    <property type="entry name" value="NAD(P)_OxRdtase_dom_sf"/>
</dbReference>
<accession>A0A7S1A3U9</accession>
<feature type="binding site" evidence="5">
    <location>
        <position position="125"/>
    </location>
    <ligand>
        <name>substrate</name>
    </ligand>
</feature>
<evidence type="ECO:0000256" key="2">
    <source>
        <dbReference type="ARBA" id="ARBA00022857"/>
    </source>
</evidence>
<dbReference type="GO" id="GO:0016616">
    <property type="term" value="F:oxidoreductase activity, acting on the CH-OH group of donors, NAD or NADP as acceptor"/>
    <property type="evidence" value="ECO:0007669"/>
    <property type="project" value="UniProtKB-ARBA"/>
</dbReference>
<dbReference type="Pfam" id="PF00248">
    <property type="entry name" value="Aldo_ket_red"/>
    <property type="match status" value="1"/>
</dbReference>
<feature type="chain" id="PRO_5031177201" description="NADP-dependent oxidoreductase domain-containing protein" evidence="7">
    <location>
        <begin position="17"/>
        <end position="299"/>
    </location>
</feature>
<proteinExistence type="inferred from homology"/>
<protein>
    <recommendedName>
        <fullName evidence="8">NADP-dependent oxidoreductase domain-containing protein</fullName>
    </recommendedName>
</protein>
<evidence type="ECO:0000256" key="3">
    <source>
        <dbReference type="ARBA" id="ARBA00023002"/>
    </source>
</evidence>
<dbReference type="PANTHER" id="PTHR43827">
    <property type="entry name" value="2,5-DIKETO-D-GLUCONIC ACID REDUCTASE"/>
    <property type="match status" value="1"/>
</dbReference>
<dbReference type="AlphaFoldDB" id="A0A7S1A3U9"/>
<dbReference type="PROSITE" id="PS00062">
    <property type="entry name" value="ALDOKETO_REDUCTASE_2"/>
    <property type="match status" value="1"/>
</dbReference>
<reference evidence="9" key="1">
    <citation type="submission" date="2021-01" db="EMBL/GenBank/DDBJ databases">
        <authorList>
            <person name="Corre E."/>
            <person name="Pelletier E."/>
            <person name="Niang G."/>
            <person name="Scheremetjew M."/>
            <person name="Finn R."/>
            <person name="Kale V."/>
            <person name="Holt S."/>
            <person name="Cochrane G."/>
            <person name="Meng A."/>
            <person name="Brown T."/>
            <person name="Cohen L."/>
        </authorList>
    </citation>
    <scope>NUCLEOTIDE SEQUENCE</scope>
</reference>
<dbReference type="PIRSF" id="PIRSF000097">
    <property type="entry name" value="AKR"/>
    <property type="match status" value="1"/>
</dbReference>
<sequence length="299" mass="32128">MWKFVVVPSVLSSAIATVPTVTIAPGVEMPMLAFGSASTSFTSCTVQEGVEQWLKLGGRHLDTADDYGTQPDVGRAMAGSSVPRSEVFITTKIPGPIGKTAVIDKILNTALPELAVNYIDLVLIHFPCYNFTGCGSLEKAARLDTWAGLAELRDAGTIRAVGVSNYDVEQIMEIKEAFQEVPVVNQVQFHLAYHNETLLRSLKDLGTVQEAWAPLGGPTVHGRTPTISLGDERLEEVAARYNVSTAQVVLRWENQKGVVPVTATCTAAHAVGDLSAFDFQLSDSDISYLDGLVPPEVVV</sequence>
<dbReference type="InterPro" id="IPR020471">
    <property type="entry name" value="AKR"/>
</dbReference>
<dbReference type="InterPro" id="IPR023210">
    <property type="entry name" value="NADP_OxRdtase_dom"/>
</dbReference>
<evidence type="ECO:0000259" key="8">
    <source>
        <dbReference type="Pfam" id="PF00248"/>
    </source>
</evidence>
<dbReference type="PANTHER" id="PTHR43827:SF3">
    <property type="entry name" value="NADP-DEPENDENT OXIDOREDUCTASE DOMAIN-CONTAINING PROTEIN"/>
    <property type="match status" value="1"/>
</dbReference>
<evidence type="ECO:0000256" key="1">
    <source>
        <dbReference type="ARBA" id="ARBA00007905"/>
    </source>
</evidence>
<dbReference type="SUPFAM" id="SSF51430">
    <property type="entry name" value="NAD(P)-linked oxidoreductase"/>
    <property type="match status" value="1"/>
</dbReference>
<evidence type="ECO:0000256" key="7">
    <source>
        <dbReference type="SAM" id="SignalP"/>
    </source>
</evidence>